<reference evidence="6 7" key="1">
    <citation type="journal article" date="2018" name="Gigascience">
        <title>Genomes of trombidid mites reveal novel predicted allergens and laterally-transferred genes associated with secondary metabolism.</title>
        <authorList>
            <person name="Dong X."/>
            <person name="Chaisiri K."/>
            <person name="Xia D."/>
            <person name="Armstrong S.D."/>
            <person name="Fang Y."/>
            <person name="Donnelly M.J."/>
            <person name="Kadowaki T."/>
            <person name="McGarry J.W."/>
            <person name="Darby A.C."/>
            <person name="Makepeace B.L."/>
        </authorList>
    </citation>
    <scope>NUCLEOTIDE SEQUENCE [LARGE SCALE GENOMIC DNA]</scope>
    <source>
        <strain evidence="6">UoL-UT</strain>
    </source>
</reference>
<dbReference type="InterPro" id="IPR047131">
    <property type="entry name" value="RBFOX1-like"/>
</dbReference>
<evidence type="ECO:0000256" key="4">
    <source>
        <dbReference type="PROSITE-ProRule" id="PRU00176"/>
    </source>
</evidence>
<comment type="subcellular location">
    <subcellularLocation>
        <location evidence="1">Nucleus</location>
    </subcellularLocation>
</comment>
<dbReference type="GO" id="GO:0005737">
    <property type="term" value="C:cytoplasm"/>
    <property type="evidence" value="ECO:0007669"/>
    <property type="project" value="TreeGrafter"/>
</dbReference>
<proteinExistence type="predicted"/>
<dbReference type="GO" id="GO:0000381">
    <property type="term" value="P:regulation of alternative mRNA splicing, via spliceosome"/>
    <property type="evidence" value="ECO:0007669"/>
    <property type="project" value="InterPro"/>
</dbReference>
<feature type="non-terminal residue" evidence="6">
    <location>
        <position position="163"/>
    </location>
</feature>
<evidence type="ECO:0000256" key="3">
    <source>
        <dbReference type="ARBA" id="ARBA00023242"/>
    </source>
</evidence>
<keyword evidence="3" id="KW-0539">Nucleus</keyword>
<dbReference type="SUPFAM" id="SSF54928">
    <property type="entry name" value="RNA-binding domain, RBD"/>
    <property type="match status" value="1"/>
</dbReference>
<dbReference type="VEuPathDB" id="VectorBase:LDEU011131"/>
<evidence type="ECO:0000313" key="6">
    <source>
        <dbReference type="EMBL" id="RWS20909.1"/>
    </source>
</evidence>
<keyword evidence="2 4" id="KW-0694">RNA-binding</keyword>
<dbReference type="STRING" id="299467.A0A443S040"/>
<dbReference type="PANTHER" id="PTHR15597:SF22">
    <property type="entry name" value="RNA-BINDING FOX PROTEIN 1, ISOFORM H"/>
    <property type="match status" value="1"/>
</dbReference>
<evidence type="ECO:0000256" key="2">
    <source>
        <dbReference type="ARBA" id="ARBA00022884"/>
    </source>
</evidence>
<dbReference type="GO" id="GO:0005634">
    <property type="term" value="C:nucleus"/>
    <property type="evidence" value="ECO:0007669"/>
    <property type="project" value="UniProtKB-SubCell"/>
</dbReference>
<dbReference type="AlphaFoldDB" id="A0A443S040"/>
<dbReference type="InterPro" id="IPR012677">
    <property type="entry name" value="Nucleotide-bd_a/b_plait_sf"/>
</dbReference>
<dbReference type="GO" id="GO:0007399">
    <property type="term" value="P:nervous system development"/>
    <property type="evidence" value="ECO:0007669"/>
    <property type="project" value="InterPro"/>
</dbReference>
<evidence type="ECO:0000313" key="7">
    <source>
        <dbReference type="Proteomes" id="UP000288716"/>
    </source>
</evidence>
<accession>A0A443S040</accession>
<name>A0A443S040_9ACAR</name>
<dbReference type="InterPro" id="IPR000504">
    <property type="entry name" value="RRM_dom"/>
</dbReference>
<dbReference type="GO" id="GO:0003729">
    <property type="term" value="F:mRNA binding"/>
    <property type="evidence" value="ECO:0007669"/>
    <property type="project" value="TreeGrafter"/>
</dbReference>
<dbReference type="PANTHER" id="PTHR15597">
    <property type="entry name" value="ATAXIN 2-BINDING PROTEIN 1-RELATED"/>
    <property type="match status" value="1"/>
</dbReference>
<dbReference type="InterPro" id="IPR035979">
    <property type="entry name" value="RBD_domain_sf"/>
</dbReference>
<dbReference type="Proteomes" id="UP000288716">
    <property type="component" value="Unassembled WGS sequence"/>
</dbReference>
<protein>
    <recommendedName>
        <fullName evidence="5">RRM domain-containing protein</fullName>
    </recommendedName>
</protein>
<dbReference type="PROSITE" id="PS50102">
    <property type="entry name" value="RRM"/>
    <property type="match status" value="1"/>
</dbReference>
<gene>
    <name evidence="6" type="ORF">B4U80_06228</name>
</gene>
<dbReference type="SMART" id="SM00360">
    <property type="entry name" value="RRM"/>
    <property type="match status" value="1"/>
</dbReference>
<dbReference type="Gene3D" id="3.30.70.330">
    <property type="match status" value="1"/>
</dbReference>
<evidence type="ECO:0000256" key="1">
    <source>
        <dbReference type="ARBA" id="ARBA00004123"/>
    </source>
</evidence>
<dbReference type="EMBL" id="NCKV01014806">
    <property type="protein sequence ID" value="RWS20909.1"/>
    <property type="molecule type" value="Genomic_DNA"/>
</dbReference>
<sequence length="163" mass="18270">MKRLSSRCGKVFKPSPIPVRADMNAELNEEWKTLNDLIWQTVGCVAEKPINEAPAQSTSKNAQVVPDLSYIWKNKEPAHISITDNIEAAKDNRRIYISNIPFRYTADDLTALCKHIGAVTNAEVIYNERGSKGFGFVSFFSEWAARLAITQLDGLVIDGRKIE</sequence>
<keyword evidence="7" id="KW-1185">Reference proteome</keyword>
<dbReference type="Pfam" id="PF00076">
    <property type="entry name" value="RRM_1"/>
    <property type="match status" value="1"/>
</dbReference>
<feature type="domain" description="RRM" evidence="5">
    <location>
        <begin position="93"/>
        <end position="163"/>
    </location>
</feature>
<organism evidence="6 7">
    <name type="scientific">Leptotrombidium deliense</name>
    <dbReference type="NCBI Taxonomy" id="299467"/>
    <lineage>
        <taxon>Eukaryota</taxon>
        <taxon>Metazoa</taxon>
        <taxon>Ecdysozoa</taxon>
        <taxon>Arthropoda</taxon>
        <taxon>Chelicerata</taxon>
        <taxon>Arachnida</taxon>
        <taxon>Acari</taxon>
        <taxon>Acariformes</taxon>
        <taxon>Trombidiformes</taxon>
        <taxon>Prostigmata</taxon>
        <taxon>Anystina</taxon>
        <taxon>Parasitengona</taxon>
        <taxon>Trombiculoidea</taxon>
        <taxon>Trombiculidae</taxon>
        <taxon>Leptotrombidium</taxon>
    </lineage>
</organism>
<comment type="caution">
    <text evidence="6">The sequence shown here is derived from an EMBL/GenBank/DDBJ whole genome shotgun (WGS) entry which is preliminary data.</text>
</comment>
<evidence type="ECO:0000259" key="5">
    <source>
        <dbReference type="PROSITE" id="PS50102"/>
    </source>
</evidence>